<dbReference type="EMBL" id="JAMFTH010000001">
    <property type="protein sequence ID" value="MCP8899311.1"/>
    <property type="molecule type" value="Genomic_DNA"/>
</dbReference>
<feature type="compositionally biased region" description="Low complexity" evidence="1">
    <location>
        <begin position="1"/>
        <end position="13"/>
    </location>
</feature>
<gene>
    <name evidence="2" type="ORF">M6D89_08395</name>
</gene>
<dbReference type="GO" id="GO:0016787">
    <property type="term" value="F:hydrolase activity"/>
    <property type="evidence" value="ECO:0007669"/>
    <property type="project" value="UniProtKB-KW"/>
</dbReference>
<proteinExistence type="predicted"/>
<dbReference type="PANTHER" id="PTHR48098:SF6">
    <property type="entry name" value="FERRI-BACILLIBACTIN ESTERASE BESA"/>
    <property type="match status" value="1"/>
</dbReference>
<evidence type="ECO:0000256" key="1">
    <source>
        <dbReference type="SAM" id="MobiDB-lite"/>
    </source>
</evidence>
<dbReference type="AlphaFoldDB" id="A0A9X2HZD2"/>
<reference evidence="2" key="1">
    <citation type="submission" date="2022-05" db="EMBL/GenBank/DDBJ databases">
        <authorList>
            <person name="Sun H.-N."/>
        </authorList>
    </citation>
    <scope>NUCLEOTIDE SEQUENCE</scope>
    <source>
        <strain evidence="2">HB14</strain>
    </source>
</reference>
<evidence type="ECO:0000313" key="3">
    <source>
        <dbReference type="Proteomes" id="UP001139319"/>
    </source>
</evidence>
<dbReference type="InterPro" id="IPR000801">
    <property type="entry name" value="Esterase-like"/>
</dbReference>
<keyword evidence="3" id="KW-1185">Reference proteome</keyword>
<protein>
    <submittedName>
        <fullName evidence="2">Alpha/beta hydrolase-fold protein</fullName>
    </submittedName>
</protein>
<reference evidence="2" key="2">
    <citation type="submission" date="2023-01" db="EMBL/GenBank/DDBJ databases">
        <title>Gilvimarinus xylanilyticus HB14 isolated from Caulerpa lentillifera aquaculture base in Hainan, China.</title>
        <authorList>
            <person name="Zhang Y.-J."/>
        </authorList>
    </citation>
    <scope>NUCLEOTIDE SEQUENCE</scope>
    <source>
        <strain evidence="2">HB14</strain>
    </source>
</reference>
<accession>A0A9X2HZD2</accession>
<dbReference type="InterPro" id="IPR050583">
    <property type="entry name" value="Mycobacterial_A85_antigen"/>
</dbReference>
<dbReference type="Proteomes" id="UP001139319">
    <property type="component" value="Unassembled WGS sequence"/>
</dbReference>
<dbReference type="InterPro" id="IPR029058">
    <property type="entry name" value="AB_hydrolase_fold"/>
</dbReference>
<dbReference type="Pfam" id="PF00756">
    <property type="entry name" value="Esterase"/>
    <property type="match status" value="1"/>
</dbReference>
<dbReference type="RefSeq" id="WP_253967564.1">
    <property type="nucleotide sequence ID" value="NZ_JAMFTH010000001.1"/>
</dbReference>
<name>A0A9X2HZD2_9GAMM</name>
<keyword evidence="2" id="KW-0378">Hydrolase</keyword>
<sequence>MDESSSSSMASASPLDPQDESTVQDFDGGDENYSLLRGNVHREALFTSAITGIEYPIHIYLPPGYEGAEHTYPVIYVLDGQVLFPGIPYLLEDEGVEAIVVAIAEGPEDRRRIDYLLPGARDYFRFLVHELIPFAESGLRVEPGQRTLLGTSFGGVFSGLAMLMDDVVDPAFYNLLAFDASFYQHPHETQQLLDNRYLASDELDAKLFLSSALPEGNDEFVSQFAALLAERDFSGLSVERERYQTTHGKITEPSFRTAIRHLWGQ</sequence>
<feature type="region of interest" description="Disordered" evidence="1">
    <location>
        <begin position="1"/>
        <end position="28"/>
    </location>
</feature>
<dbReference type="Gene3D" id="3.40.50.1820">
    <property type="entry name" value="alpha/beta hydrolase"/>
    <property type="match status" value="1"/>
</dbReference>
<organism evidence="2 3">
    <name type="scientific">Gilvimarinus xylanilyticus</name>
    <dbReference type="NCBI Taxonomy" id="2944139"/>
    <lineage>
        <taxon>Bacteria</taxon>
        <taxon>Pseudomonadati</taxon>
        <taxon>Pseudomonadota</taxon>
        <taxon>Gammaproteobacteria</taxon>
        <taxon>Cellvibrionales</taxon>
        <taxon>Cellvibrionaceae</taxon>
        <taxon>Gilvimarinus</taxon>
    </lineage>
</organism>
<dbReference type="PANTHER" id="PTHR48098">
    <property type="entry name" value="ENTEROCHELIN ESTERASE-RELATED"/>
    <property type="match status" value="1"/>
</dbReference>
<dbReference type="SUPFAM" id="SSF53474">
    <property type="entry name" value="alpha/beta-Hydrolases"/>
    <property type="match status" value="1"/>
</dbReference>
<comment type="caution">
    <text evidence="2">The sequence shown here is derived from an EMBL/GenBank/DDBJ whole genome shotgun (WGS) entry which is preliminary data.</text>
</comment>
<evidence type="ECO:0000313" key="2">
    <source>
        <dbReference type="EMBL" id="MCP8899311.1"/>
    </source>
</evidence>